<feature type="transmembrane region" description="Helical" evidence="4">
    <location>
        <begin position="344"/>
        <end position="364"/>
    </location>
</feature>
<comment type="similarity">
    <text evidence="1">Belongs to the glycosyltransferase 2 family.</text>
</comment>
<dbReference type="PANTHER" id="PTHR43630:SF1">
    <property type="entry name" value="POLY-BETA-1,6-N-ACETYL-D-GLUCOSAMINE SYNTHASE"/>
    <property type="match status" value="1"/>
</dbReference>
<dbReference type="InterPro" id="IPR029044">
    <property type="entry name" value="Nucleotide-diphossugar_trans"/>
</dbReference>
<protein>
    <submittedName>
        <fullName evidence="5">Glycosyltransferase</fullName>
    </submittedName>
</protein>
<dbReference type="Gene3D" id="3.90.550.10">
    <property type="entry name" value="Spore Coat Polysaccharide Biosynthesis Protein SpsA, Chain A"/>
    <property type="match status" value="1"/>
</dbReference>
<reference evidence="5 6" key="1">
    <citation type="submission" date="2020-04" db="EMBL/GenBank/DDBJ databases">
        <title>Complete Genomes and Methylome analysis of CBBP consortium that reverse antibiotic-induced susceptibility to vancomycin-resistant Enterococcus faecium infection.</title>
        <authorList>
            <person name="Fomenkov A."/>
            <person name="Zhang Z."/>
            <person name="Pamer E."/>
            <person name="Roberts R.J."/>
        </authorList>
    </citation>
    <scope>NUCLEOTIDE SEQUENCE [LARGE SCALE GENOMIC DNA]</scope>
    <source>
        <strain evidence="6">CBBP</strain>
    </source>
</reference>
<dbReference type="Proteomes" id="UP000501982">
    <property type="component" value="Chromosome"/>
</dbReference>
<keyword evidence="4" id="KW-0812">Transmembrane</keyword>
<dbReference type="AlphaFoldDB" id="A0A7L5E7G8"/>
<name>A0A7L5E7G8_PARDI</name>
<feature type="transmembrane region" description="Helical" evidence="4">
    <location>
        <begin position="371"/>
        <end position="389"/>
    </location>
</feature>
<dbReference type="EMBL" id="CP051672">
    <property type="protein sequence ID" value="QJE27398.1"/>
    <property type="molecule type" value="Genomic_DNA"/>
</dbReference>
<evidence type="ECO:0000313" key="6">
    <source>
        <dbReference type="Proteomes" id="UP000501982"/>
    </source>
</evidence>
<dbReference type="PANTHER" id="PTHR43630">
    <property type="entry name" value="POLY-BETA-1,6-N-ACETYL-D-GLUCOSAMINE SYNTHASE"/>
    <property type="match status" value="1"/>
</dbReference>
<evidence type="ECO:0000313" key="5">
    <source>
        <dbReference type="EMBL" id="QJE27398.1"/>
    </source>
</evidence>
<accession>A0A7L5E7G8</accession>
<gene>
    <name evidence="5" type="ORF">HHO38_03185</name>
</gene>
<keyword evidence="2" id="KW-0328">Glycosyltransferase</keyword>
<dbReference type="SUPFAM" id="SSF53448">
    <property type="entry name" value="Nucleotide-diphospho-sugar transferases"/>
    <property type="match status" value="1"/>
</dbReference>
<sequence>MIEQIINIGNDWLEKQEYIFQMTDAILYLLFLIAVLYLFIFALYSVRKPLYSYPTASRKYRFAVLYPAYMEDEVIIDSVQNFQKQDYPRELYDIIVVSNLMTEETNKTLREMSVKVIEIEMKKSTKIQALQKATEYIEGNSLVYDNIIILDADNVVENDYINKINDAFYAGCSVIQTHRVAKNRDTNTAVLDAVSEEINNSIFRKGHTRLGFSSALSGSGMAFEYDIFKELIQGIDDTGEDKYMERKLLLRNIYIEYLQDVYTYDEKVRKNKDFYNQRRRWLATQTNNLFMGLSQLPSALFKGYWDYCDKLFQWMMPPRVLLLGFITLFACFLTMIDLSLSIKWWGLLILLGITFSLAVPDYLVDKRFKKAIASLPILFLLMFFNLFRLKGGSKRFIHTKHSNKNENSD</sequence>
<organism evidence="5 6">
    <name type="scientific">Parabacteroides distasonis</name>
    <dbReference type="NCBI Taxonomy" id="823"/>
    <lineage>
        <taxon>Bacteria</taxon>
        <taxon>Pseudomonadati</taxon>
        <taxon>Bacteroidota</taxon>
        <taxon>Bacteroidia</taxon>
        <taxon>Bacteroidales</taxon>
        <taxon>Tannerellaceae</taxon>
        <taxon>Parabacteroides</taxon>
    </lineage>
</organism>
<evidence type="ECO:0000256" key="3">
    <source>
        <dbReference type="ARBA" id="ARBA00022679"/>
    </source>
</evidence>
<evidence type="ECO:0000256" key="1">
    <source>
        <dbReference type="ARBA" id="ARBA00006739"/>
    </source>
</evidence>
<evidence type="ECO:0000256" key="4">
    <source>
        <dbReference type="SAM" id="Phobius"/>
    </source>
</evidence>
<feature type="transmembrane region" description="Helical" evidence="4">
    <location>
        <begin position="25"/>
        <end position="44"/>
    </location>
</feature>
<dbReference type="Pfam" id="PF13641">
    <property type="entry name" value="Glyco_tranf_2_3"/>
    <property type="match status" value="1"/>
</dbReference>
<evidence type="ECO:0000256" key="2">
    <source>
        <dbReference type="ARBA" id="ARBA00022676"/>
    </source>
</evidence>
<keyword evidence="4" id="KW-1133">Transmembrane helix</keyword>
<keyword evidence="4" id="KW-0472">Membrane</keyword>
<feature type="transmembrane region" description="Helical" evidence="4">
    <location>
        <begin position="320"/>
        <end position="338"/>
    </location>
</feature>
<keyword evidence="3 5" id="KW-0808">Transferase</keyword>
<dbReference type="GO" id="GO:0016757">
    <property type="term" value="F:glycosyltransferase activity"/>
    <property type="evidence" value="ECO:0007669"/>
    <property type="project" value="UniProtKB-KW"/>
</dbReference>
<dbReference type="RefSeq" id="WP_121962531.1">
    <property type="nucleotide sequence ID" value="NZ_CAJSZN010000002.1"/>
</dbReference>
<proteinExistence type="inferred from homology"/>